<feature type="non-terminal residue" evidence="2">
    <location>
        <position position="1"/>
    </location>
</feature>
<feature type="compositionally biased region" description="Basic and acidic residues" evidence="1">
    <location>
        <begin position="243"/>
        <end position="254"/>
    </location>
</feature>
<dbReference type="InterPro" id="IPR001611">
    <property type="entry name" value="Leu-rich_rpt"/>
</dbReference>
<dbReference type="GO" id="GO:0031146">
    <property type="term" value="P:SCF-dependent proteasomal ubiquitin-dependent protein catabolic process"/>
    <property type="evidence" value="ECO:0007669"/>
    <property type="project" value="TreeGrafter"/>
</dbReference>
<accession>A0A0M0JP12</accession>
<dbReference type="GO" id="GO:0019005">
    <property type="term" value="C:SCF ubiquitin ligase complex"/>
    <property type="evidence" value="ECO:0007669"/>
    <property type="project" value="TreeGrafter"/>
</dbReference>
<dbReference type="InterPro" id="IPR032675">
    <property type="entry name" value="LRR_dom_sf"/>
</dbReference>
<sequence length="254" mass="27026">LTECSNVTDVGLAELCNAAGPTLCSLAVGGPFTSLHDLGASLIATKCRPTLRHLRFVWFQPPASGSARSQPFDFTGPDSKGYGLTTIGAKLGSNLEHLDLSGSVGLPAAVLEKLLPRMGPGCTRLRVLELGGCDELTDEILAGYFPRAHSLRRLSVPRCTKLTDLTAELIATGRKRALRALRVLDISDCERISPNGQRKLEQAVPVVLTNGGARAGLRAGPEEDRDGQDPATTTQITHASHSANEERLNRITLG</sequence>
<dbReference type="EMBL" id="JWZX01002638">
    <property type="protein sequence ID" value="KOO27973.1"/>
    <property type="molecule type" value="Genomic_DNA"/>
</dbReference>
<dbReference type="PANTHER" id="PTHR13318">
    <property type="entry name" value="PARTNER OF PAIRED, ISOFORM B-RELATED"/>
    <property type="match status" value="1"/>
</dbReference>
<organism evidence="2 3">
    <name type="scientific">Chrysochromulina tobinii</name>
    <dbReference type="NCBI Taxonomy" id="1460289"/>
    <lineage>
        <taxon>Eukaryota</taxon>
        <taxon>Haptista</taxon>
        <taxon>Haptophyta</taxon>
        <taxon>Prymnesiophyceae</taxon>
        <taxon>Prymnesiales</taxon>
        <taxon>Chrysochromulinaceae</taxon>
        <taxon>Chrysochromulina</taxon>
    </lineage>
</organism>
<gene>
    <name evidence="2" type="ORF">Ctob_009675</name>
</gene>
<protein>
    <submittedName>
        <fullName evidence="2">Uncharacterized protein</fullName>
    </submittedName>
</protein>
<evidence type="ECO:0000256" key="1">
    <source>
        <dbReference type="SAM" id="MobiDB-lite"/>
    </source>
</evidence>
<feature type="compositionally biased region" description="Polar residues" evidence="1">
    <location>
        <begin position="230"/>
        <end position="242"/>
    </location>
</feature>
<feature type="region of interest" description="Disordered" evidence="1">
    <location>
        <begin position="211"/>
        <end position="254"/>
    </location>
</feature>
<dbReference type="SMART" id="SM00367">
    <property type="entry name" value="LRR_CC"/>
    <property type="match status" value="4"/>
</dbReference>
<dbReference type="SUPFAM" id="SSF52047">
    <property type="entry name" value="RNI-like"/>
    <property type="match status" value="1"/>
</dbReference>
<evidence type="ECO:0000313" key="2">
    <source>
        <dbReference type="EMBL" id="KOO27973.1"/>
    </source>
</evidence>
<dbReference type="Gene3D" id="3.80.10.10">
    <property type="entry name" value="Ribonuclease Inhibitor"/>
    <property type="match status" value="1"/>
</dbReference>
<proteinExistence type="predicted"/>
<reference evidence="3" key="1">
    <citation type="journal article" date="2015" name="PLoS Genet.">
        <title>Genome Sequence and Transcriptome Analyses of Chrysochromulina tobin: Metabolic Tools for Enhanced Algal Fitness in the Prominent Order Prymnesiales (Haptophyceae).</title>
        <authorList>
            <person name="Hovde B.T."/>
            <person name="Deodato C.R."/>
            <person name="Hunsperger H.M."/>
            <person name="Ryken S.A."/>
            <person name="Yost W."/>
            <person name="Jha R.K."/>
            <person name="Patterson J."/>
            <person name="Monnat R.J. Jr."/>
            <person name="Barlow S.B."/>
            <person name="Starkenburg S.R."/>
            <person name="Cattolico R.A."/>
        </authorList>
    </citation>
    <scope>NUCLEOTIDE SEQUENCE</scope>
    <source>
        <strain evidence="3">CCMP291</strain>
    </source>
</reference>
<dbReference type="PANTHER" id="PTHR13318:SF190">
    <property type="entry name" value="PARTNER OF PAIRED, ISOFORM B"/>
    <property type="match status" value="1"/>
</dbReference>
<dbReference type="Proteomes" id="UP000037460">
    <property type="component" value="Unassembled WGS sequence"/>
</dbReference>
<dbReference type="AlphaFoldDB" id="A0A0M0JP12"/>
<dbReference type="Pfam" id="PF13516">
    <property type="entry name" value="LRR_6"/>
    <property type="match status" value="1"/>
</dbReference>
<keyword evidence="3" id="KW-1185">Reference proteome</keyword>
<name>A0A0M0JP12_9EUKA</name>
<evidence type="ECO:0000313" key="3">
    <source>
        <dbReference type="Proteomes" id="UP000037460"/>
    </source>
</evidence>
<comment type="caution">
    <text evidence="2">The sequence shown here is derived from an EMBL/GenBank/DDBJ whole genome shotgun (WGS) entry which is preliminary data.</text>
</comment>
<dbReference type="InterPro" id="IPR006553">
    <property type="entry name" value="Leu-rich_rpt_Cys-con_subtyp"/>
</dbReference>
<dbReference type="OrthoDB" id="10257471at2759"/>